<feature type="domain" description="Tyrosine specific protein phosphatases" evidence="2">
    <location>
        <begin position="112"/>
        <end position="190"/>
    </location>
</feature>
<dbReference type="InterPro" id="IPR000387">
    <property type="entry name" value="Tyr_Pase_dom"/>
</dbReference>
<dbReference type="SUPFAM" id="SSF52799">
    <property type="entry name" value="(Phosphotyrosine protein) phosphatases II"/>
    <property type="match status" value="1"/>
</dbReference>
<keyword evidence="4" id="KW-1185">Reference proteome</keyword>
<dbReference type="PROSITE" id="PS50055">
    <property type="entry name" value="TYR_PHOSPHATASE_PTP"/>
    <property type="match status" value="1"/>
</dbReference>
<reference evidence="4" key="1">
    <citation type="submission" date="2010-08" db="EMBL/GenBank/DDBJ databases">
        <authorList>
            <consortium name="Caenorhabditis japonica Sequencing Consortium"/>
            <person name="Wilson R.K."/>
        </authorList>
    </citation>
    <scope>NUCLEOTIDE SEQUENCE [LARGE SCALE GENOMIC DNA]</scope>
    <source>
        <strain evidence="4">DF5081</strain>
    </source>
</reference>
<dbReference type="InterPro" id="IPR029021">
    <property type="entry name" value="Prot-tyrosine_phosphatase-like"/>
</dbReference>
<dbReference type="Proteomes" id="UP000005237">
    <property type="component" value="Unassembled WGS sequence"/>
</dbReference>
<dbReference type="SMART" id="SM00404">
    <property type="entry name" value="PTPc_motif"/>
    <property type="match status" value="1"/>
</dbReference>
<evidence type="ECO:0000259" key="1">
    <source>
        <dbReference type="PROSITE" id="PS50055"/>
    </source>
</evidence>
<dbReference type="AlphaFoldDB" id="A0A8R1HT27"/>
<dbReference type="Gene3D" id="3.90.190.10">
    <property type="entry name" value="Protein tyrosine phosphatase superfamily"/>
    <property type="match status" value="1"/>
</dbReference>
<accession>A0A8R1HT27</accession>
<reference evidence="3" key="2">
    <citation type="submission" date="2022-06" db="UniProtKB">
        <authorList>
            <consortium name="EnsemblMetazoa"/>
        </authorList>
    </citation>
    <scope>IDENTIFICATION</scope>
    <source>
        <strain evidence="3">DF5081</strain>
    </source>
</reference>
<dbReference type="GO" id="GO:0004725">
    <property type="term" value="F:protein tyrosine phosphatase activity"/>
    <property type="evidence" value="ECO:0007669"/>
    <property type="project" value="InterPro"/>
</dbReference>
<dbReference type="InterPro" id="IPR050348">
    <property type="entry name" value="Protein-Tyr_Phosphatase"/>
</dbReference>
<proteinExistence type="predicted"/>
<dbReference type="EnsemblMetazoa" id="CJA05839b.1">
    <property type="protein sequence ID" value="CJA05839b.1"/>
    <property type="gene ID" value="WBGene00125043"/>
</dbReference>
<feature type="domain" description="Tyrosine-protein phosphatase" evidence="1">
    <location>
        <begin position="3"/>
        <end position="199"/>
    </location>
</feature>
<dbReference type="SMART" id="SM00194">
    <property type="entry name" value="PTPc"/>
    <property type="match status" value="1"/>
</dbReference>
<evidence type="ECO:0008006" key="5">
    <source>
        <dbReference type="Google" id="ProtNLM"/>
    </source>
</evidence>
<dbReference type="PRINTS" id="PR00700">
    <property type="entry name" value="PRTYPHPHTASE"/>
</dbReference>
<dbReference type="PANTHER" id="PTHR19134">
    <property type="entry name" value="RECEPTOR-TYPE TYROSINE-PROTEIN PHOSPHATASE"/>
    <property type="match status" value="1"/>
</dbReference>
<protein>
    <recommendedName>
        <fullName evidence="5">Protein-tyrosine-phosphatase</fullName>
    </recommendedName>
</protein>
<dbReference type="CDD" id="cd00047">
    <property type="entry name" value="PTPc"/>
    <property type="match status" value="1"/>
</dbReference>
<evidence type="ECO:0000259" key="2">
    <source>
        <dbReference type="PROSITE" id="PS50056"/>
    </source>
</evidence>
<dbReference type="PANTHER" id="PTHR19134:SF449">
    <property type="entry name" value="TYROSINE-PROTEIN PHOSPHATASE 1"/>
    <property type="match status" value="1"/>
</dbReference>
<dbReference type="InterPro" id="IPR003595">
    <property type="entry name" value="Tyr_Pase_cat"/>
</dbReference>
<evidence type="ECO:0000313" key="3">
    <source>
        <dbReference type="EnsemblMetazoa" id="CJA05839b.1"/>
    </source>
</evidence>
<evidence type="ECO:0000313" key="4">
    <source>
        <dbReference type="Proteomes" id="UP000005237"/>
    </source>
</evidence>
<dbReference type="InterPro" id="IPR000242">
    <property type="entry name" value="PTP_cat"/>
</dbReference>
<dbReference type="PROSITE" id="PS50056">
    <property type="entry name" value="TYR_PHOSPHATASE_2"/>
    <property type="match status" value="1"/>
</dbReference>
<sequence>MFFWQMTIEQKVPGVVMLTREVENGRRKADIYFPWKKDESEVYGPYTVVCTEMKKTPMYILRVLLVKFKKIIHELFHYQFLNWSDHGAPQHLSDFMPFYDLITESNILTTSEKKVDPLNRAKKKRKSTGPSQAPIIQCSAGVGRTGTFIIIDVLLRSLNLGLADHYCVEDMILQLRAQRRMSVQVVAQVTFIYDCVIHFLLCRNQSLAKLQPLLEKRARVAPEDVDFDVYIHPDEWFIKENEIDEWIENEKAIQEAAIISSENQAEEESPYHVMKRVVDPRFVNMYK</sequence>
<organism evidence="3 4">
    <name type="scientific">Caenorhabditis japonica</name>
    <dbReference type="NCBI Taxonomy" id="281687"/>
    <lineage>
        <taxon>Eukaryota</taxon>
        <taxon>Metazoa</taxon>
        <taxon>Ecdysozoa</taxon>
        <taxon>Nematoda</taxon>
        <taxon>Chromadorea</taxon>
        <taxon>Rhabditida</taxon>
        <taxon>Rhabditina</taxon>
        <taxon>Rhabditomorpha</taxon>
        <taxon>Rhabditoidea</taxon>
        <taxon>Rhabditidae</taxon>
        <taxon>Peloderinae</taxon>
        <taxon>Caenorhabditis</taxon>
    </lineage>
</organism>
<dbReference type="Pfam" id="PF00102">
    <property type="entry name" value="Y_phosphatase"/>
    <property type="match status" value="1"/>
</dbReference>
<name>A0A8R1HT27_CAEJA</name>